<feature type="non-terminal residue" evidence="1">
    <location>
        <position position="84"/>
    </location>
</feature>
<evidence type="ECO:0000313" key="1">
    <source>
        <dbReference type="EMBL" id="JAA50220.1"/>
    </source>
</evidence>
<dbReference type="AlphaFoldDB" id="K9IPP3"/>
<protein>
    <submittedName>
        <fullName evidence="1">Putative secreted protein</fullName>
    </submittedName>
</protein>
<name>K9IPP3_DESRO</name>
<accession>K9IPP3</accession>
<proteinExistence type="evidence at transcript level"/>
<dbReference type="EMBL" id="GABZ01003305">
    <property type="protein sequence ID" value="JAA50220.1"/>
    <property type="molecule type" value="mRNA"/>
</dbReference>
<reference evidence="1" key="1">
    <citation type="submission" date="2012-11" db="EMBL/GenBank/DDBJ databases">
        <title>The Vampirome: Transcriptome and Proteome Analysis of the Submandibular and Accessory Glands of the Vampire Bat and Vector of Human Rabies, Desmodus rotundus.</title>
        <authorList>
            <person name="Francischetti I.M.B."/>
            <person name="Assumpcao T.C.F."/>
            <person name="Ma D."/>
            <person name="Vicente E.C."/>
            <person name="Ribeiro J.M.C."/>
        </authorList>
    </citation>
    <scope>NUCLEOTIDE SEQUENCE</scope>
    <source>
        <tissue evidence="1">Salivary gland</tissue>
    </source>
</reference>
<sequence length="84" mass="9343">YIHKYLLAVVISEAFAFLIKIPVLKWLTGCPCYANVCGKISWSKCHTSVSSLRQCGCRTLKACSSHGGPWWGSRVCVRRDQGIP</sequence>
<feature type="non-terminal residue" evidence="1">
    <location>
        <position position="1"/>
    </location>
</feature>
<organism evidence="1">
    <name type="scientific">Desmodus rotundus</name>
    <name type="common">Vampire bat</name>
    <dbReference type="NCBI Taxonomy" id="9430"/>
    <lineage>
        <taxon>Eukaryota</taxon>
        <taxon>Metazoa</taxon>
        <taxon>Chordata</taxon>
        <taxon>Craniata</taxon>
        <taxon>Vertebrata</taxon>
        <taxon>Euteleostomi</taxon>
        <taxon>Mammalia</taxon>
        <taxon>Eutheria</taxon>
        <taxon>Laurasiatheria</taxon>
        <taxon>Chiroptera</taxon>
        <taxon>Yangochiroptera</taxon>
        <taxon>Phyllostomidae</taxon>
        <taxon>Desmodontinae</taxon>
        <taxon>Desmodus</taxon>
    </lineage>
</organism>